<dbReference type="AlphaFoldDB" id="A0A510E581"/>
<keyword evidence="1" id="KW-1133">Transmembrane helix</keyword>
<keyword evidence="4" id="KW-1185">Reference proteome</keyword>
<proteinExistence type="predicted"/>
<dbReference type="STRING" id="1294262.GCA_001316085_02318"/>
<reference evidence="5" key="1">
    <citation type="submission" date="2018-09" db="EMBL/GenBank/DDBJ databases">
        <title>Complete Genome Sequencing of Sulfolobus sp. JCM 16834.</title>
        <authorList>
            <person name="Kato S."/>
            <person name="Itoh T."/>
            <person name="Ohkuma M."/>
        </authorList>
    </citation>
    <scope>NUCLEOTIDE SEQUENCE [LARGE SCALE GENOMIC DNA]</scope>
    <source>
        <strain evidence="5">IC-007</strain>
    </source>
</reference>
<dbReference type="Proteomes" id="UP000325030">
    <property type="component" value="Chromosome"/>
</dbReference>
<evidence type="ECO:0000256" key="1">
    <source>
        <dbReference type="SAM" id="Phobius"/>
    </source>
</evidence>
<evidence type="ECO:0000313" key="4">
    <source>
        <dbReference type="Proteomes" id="UP000322983"/>
    </source>
</evidence>
<dbReference type="EMBL" id="AP018930">
    <property type="protein sequence ID" value="BBG27664.1"/>
    <property type="molecule type" value="Genomic_DNA"/>
</dbReference>
<evidence type="ECO:0000313" key="3">
    <source>
        <dbReference type="EMBL" id="BBG27664.1"/>
    </source>
</evidence>
<accession>A0A510DXH9</accession>
<reference evidence="3 4" key="2">
    <citation type="journal article" date="2020" name="Int. J. Syst. Evol. Microbiol.">
        <title>Sulfuracidifex tepidarius gen. nov., sp. nov. and transfer of Sulfolobus metallicus Huber and Stetter 1992 to the genus Sulfuracidifex as Sulfuracidifex metallicus comb. nov.</title>
        <authorList>
            <person name="Itoh T."/>
            <person name="Miura T."/>
            <person name="Sakai H.D."/>
            <person name="Kato S."/>
            <person name="Ohkuma M."/>
            <person name="Takashina T."/>
        </authorList>
    </citation>
    <scope>NUCLEOTIDE SEQUENCE</scope>
    <source>
        <strain evidence="2 4">IC-006</strain>
        <strain evidence="3">IC-007</strain>
    </source>
</reference>
<feature type="transmembrane region" description="Helical" evidence="1">
    <location>
        <begin position="76"/>
        <end position="94"/>
    </location>
</feature>
<evidence type="ECO:0008006" key="6">
    <source>
        <dbReference type="Google" id="ProtNLM"/>
    </source>
</evidence>
<sequence length="165" mass="18520">METNKEKSTSNKFSTVREHVDYLMSKGYSFNDAVEETRESFDVKQKVGTMEVVIHTSSIILLLTVLSALLKPLLIFGIPYTLFFVGYAVLKGFYPRITEVLSELSLLGLSLGLGFVAIALIGLVINFTIGFTFFNVIIPVIILTEIFNTINSIREVRQWNTSTIQ</sequence>
<organism evidence="3 5">
    <name type="scientific">Sulfuracidifex tepidarius</name>
    <dbReference type="NCBI Taxonomy" id="1294262"/>
    <lineage>
        <taxon>Archaea</taxon>
        <taxon>Thermoproteota</taxon>
        <taxon>Thermoprotei</taxon>
        <taxon>Sulfolobales</taxon>
        <taxon>Sulfolobaceae</taxon>
        <taxon>Sulfuracidifex</taxon>
    </lineage>
</organism>
<gene>
    <name evidence="2" type="ORF">IC006_2213</name>
    <name evidence="3" type="ORF">IC007_2218</name>
</gene>
<dbReference type="RefSeq" id="WP_054846356.1">
    <property type="nucleotide sequence ID" value="NZ_AP018929.1"/>
</dbReference>
<name>A0A510E581_9CREN</name>
<keyword evidence="1" id="KW-0812">Transmembrane</keyword>
<dbReference type="EMBL" id="AP018929">
    <property type="protein sequence ID" value="BBG24879.1"/>
    <property type="molecule type" value="Genomic_DNA"/>
</dbReference>
<feature type="transmembrane region" description="Helical" evidence="1">
    <location>
        <begin position="131"/>
        <end position="150"/>
    </location>
</feature>
<accession>A0A510E581</accession>
<feature type="transmembrane region" description="Helical" evidence="1">
    <location>
        <begin position="106"/>
        <end position="125"/>
    </location>
</feature>
<protein>
    <recommendedName>
        <fullName evidence="6">DUF1616 domain-containing protein</fullName>
    </recommendedName>
</protein>
<evidence type="ECO:0000313" key="2">
    <source>
        <dbReference type="EMBL" id="BBG24879.1"/>
    </source>
</evidence>
<evidence type="ECO:0000313" key="5">
    <source>
        <dbReference type="Proteomes" id="UP000325030"/>
    </source>
</evidence>
<dbReference type="Proteomes" id="UP000322983">
    <property type="component" value="Chromosome"/>
</dbReference>
<dbReference type="GeneID" id="41718532"/>
<feature type="transmembrane region" description="Helical" evidence="1">
    <location>
        <begin position="52"/>
        <end position="70"/>
    </location>
</feature>
<dbReference type="KEGG" id="step:IC006_2213"/>
<keyword evidence="1" id="KW-0472">Membrane</keyword>